<dbReference type="GO" id="GO:0004984">
    <property type="term" value="F:olfactory receptor activity"/>
    <property type="evidence" value="ECO:0007669"/>
    <property type="project" value="InterPro"/>
</dbReference>
<evidence type="ECO:0000256" key="6">
    <source>
        <dbReference type="ARBA" id="ARBA00022989"/>
    </source>
</evidence>
<keyword evidence="4 10" id="KW-0812">Transmembrane</keyword>
<feature type="transmembrane region" description="Helical" evidence="10">
    <location>
        <begin position="174"/>
        <end position="193"/>
    </location>
</feature>
<evidence type="ECO:0000256" key="4">
    <source>
        <dbReference type="ARBA" id="ARBA00022692"/>
    </source>
</evidence>
<comment type="caution">
    <text evidence="10">Lacks conserved residue(s) required for the propagation of feature annotation.</text>
</comment>
<keyword evidence="8 10" id="KW-0675">Receptor</keyword>
<dbReference type="Pfam" id="PF02949">
    <property type="entry name" value="7tm_6"/>
    <property type="match status" value="1"/>
</dbReference>
<dbReference type="AlphaFoldDB" id="A0A8S1AE54"/>
<feature type="transmembrane region" description="Helical" evidence="10">
    <location>
        <begin position="302"/>
        <end position="321"/>
    </location>
</feature>
<evidence type="ECO:0000256" key="1">
    <source>
        <dbReference type="ARBA" id="ARBA00004651"/>
    </source>
</evidence>
<protein>
    <recommendedName>
        <fullName evidence="10">Odorant receptor</fullName>
    </recommendedName>
</protein>
<evidence type="ECO:0000256" key="8">
    <source>
        <dbReference type="ARBA" id="ARBA00023170"/>
    </source>
</evidence>
<comment type="caution">
    <text evidence="11">The sequence shown here is derived from an EMBL/GenBank/DDBJ whole genome shotgun (WGS) entry which is preliminary data.</text>
</comment>
<feature type="transmembrane region" description="Helical" evidence="10">
    <location>
        <begin position="370"/>
        <end position="393"/>
    </location>
</feature>
<dbReference type="OrthoDB" id="8113027at2759"/>
<keyword evidence="9 10" id="KW-0807">Transducer</keyword>
<feature type="transmembrane region" description="Helical" evidence="10">
    <location>
        <begin position="37"/>
        <end position="56"/>
    </location>
</feature>
<dbReference type="PANTHER" id="PTHR21137">
    <property type="entry name" value="ODORANT RECEPTOR"/>
    <property type="match status" value="1"/>
</dbReference>
<dbReference type="GO" id="GO:0007165">
    <property type="term" value="P:signal transduction"/>
    <property type="evidence" value="ECO:0007669"/>
    <property type="project" value="UniProtKB-KW"/>
</dbReference>
<dbReference type="PANTHER" id="PTHR21137:SF35">
    <property type="entry name" value="ODORANT RECEPTOR 19A-RELATED"/>
    <property type="match status" value="1"/>
</dbReference>
<evidence type="ECO:0000256" key="5">
    <source>
        <dbReference type="ARBA" id="ARBA00022725"/>
    </source>
</evidence>
<organism evidence="11 12">
    <name type="scientific">Arctia plantaginis</name>
    <name type="common">Wood tiger moth</name>
    <name type="synonym">Phalaena plantaginis</name>
    <dbReference type="NCBI Taxonomy" id="874455"/>
    <lineage>
        <taxon>Eukaryota</taxon>
        <taxon>Metazoa</taxon>
        <taxon>Ecdysozoa</taxon>
        <taxon>Arthropoda</taxon>
        <taxon>Hexapoda</taxon>
        <taxon>Insecta</taxon>
        <taxon>Pterygota</taxon>
        <taxon>Neoptera</taxon>
        <taxon>Endopterygota</taxon>
        <taxon>Lepidoptera</taxon>
        <taxon>Glossata</taxon>
        <taxon>Ditrysia</taxon>
        <taxon>Noctuoidea</taxon>
        <taxon>Erebidae</taxon>
        <taxon>Arctiinae</taxon>
        <taxon>Arctia</taxon>
    </lineage>
</organism>
<gene>
    <name evidence="11" type="ORF">APLA_LOCUS10573</name>
</gene>
<comment type="similarity">
    <text evidence="10">Belongs to the insect chemoreceptor superfamily. Heteromeric odorant receptor channel (TC 1.A.69) family.</text>
</comment>
<evidence type="ECO:0000256" key="9">
    <source>
        <dbReference type="ARBA" id="ARBA00023224"/>
    </source>
</evidence>
<keyword evidence="3 10" id="KW-0716">Sensory transduction</keyword>
<dbReference type="Proteomes" id="UP000494256">
    <property type="component" value="Unassembled WGS sequence"/>
</dbReference>
<keyword evidence="2" id="KW-1003">Cell membrane</keyword>
<reference evidence="11 12" key="1">
    <citation type="submission" date="2020-04" db="EMBL/GenBank/DDBJ databases">
        <authorList>
            <person name="Wallbank WR R."/>
            <person name="Pardo Diaz C."/>
            <person name="Kozak K."/>
            <person name="Martin S."/>
            <person name="Jiggins C."/>
            <person name="Moest M."/>
            <person name="Warren A I."/>
            <person name="Byers J.R.P. K."/>
            <person name="Montejo-Kovacevich G."/>
            <person name="Yen C E."/>
        </authorList>
    </citation>
    <scope>NUCLEOTIDE SEQUENCE [LARGE SCALE GENOMIC DNA]</scope>
</reference>
<evidence type="ECO:0000256" key="10">
    <source>
        <dbReference type="RuleBase" id="RU351113"/>
    </source>
</evidence>
<proteinExistence type="inferred from homology"/>
<evidence type="ECO:0000313" key="11">
    <source>
        <dbReference type="EMBL" id="CAB3243900.1"/>
    </source>
</evidence>
<keyword evidence="7 10" id="KW-0472">Membrane</keyword>
<keyword evidence="6 10" id="KW-1133">Transmembrane helix</keyword>
<accession>A0A8S1AE54</accession>
<evidence type="ECO:0000313" key="12">
    <source>
        <dbReference type="Proteomes" id="UP000494256"/>
    </source>
</evidence>
<evidence type="ECO:0000256" key="7">
    <source>
        <dbReference type="ARBA" id="ARBA00023136"/>
    </source>
</evidence>
<dbReference type="InterPro" id="IPR004117">
    <property type="entry name" value="7tm6_olfct_rcpt"/>
</dbReference>
<dbReference type="EMBL" id="CADEBD010000314">
    <property type="protein sequence ID" value="CAB3243900.1"/>
    <property type="molecule type" value="Genomic_DNA"/>
</dbReference>
<keyword evidence="5 10" id="KW-0552">Olfaction</keyword>
<evidence type="ECO:0000256" key="2">
    <source>
        <dbReference type="ARBA" id="ARBA00022475"/>
    </source>
</evidence>
<name>A0A8S1AE54_ARCPL</name>
<dbReference type="GO" id="GO:0005549">
    <property type="term" value="F:odorant binding"/>
    <property type="evidence" value="ECO:0007669"/>
    <property type="project" value="InterPro"/>
</dbReference>
<feature type="transmembrane region" description="Helical" evidence="10">
    <location>
        <begin position="135"/>
        <end position="154"/>
    </location>
</feature>
<evidence type="ECO:0000256" key="3">
    <source>
        <dbReference type="ARBA" id="ARBA00022606"/>
    </source>
</evidence>
<dbReference type="GO" id="GO:0005886">
    <property type="term" value="C:plasma membrane"/>
    <property type="evidence" value="ECO:0007669"/>
    <property type="project" value="UniProtKB-SubCell"/>
</dbReference>
<sequence length="398" mass="46557">MSDERTQPFESFNALYKILSWTGYFQLMKKPKNRWKWIGHGIYRLLSFLISIFYNVEHLLFIVQKINNLDDVFDSLMIEIPQLNLIVKHLTLNLQTSRIAEINKVINDPIFEAKNKKDEEHLIKNNTDMHQLSKIMNICVCMCGLIWPASHFVRRYQDQNAVVPVYAPFSTDTWGGYSITVALEVVPLLWIGYGHLTLDCLISAYYAQTVVQLKIIKNNLQCLFDMDVDTRHMRSRYKDMSDPDLKRRLVYFIQRFDKLAWYTKEINKVFAPAVSFQFLTSSLTICMIVNRLSCTPIFSVPFIFMFVVLLIISNQVFLYCYFGSLIHYESQSVVYSVYLSDWLSVSPYFRRMLLVAMVRWSRTLEPTVAGVIPLSLISFFTILKFAYSLYAILGTRHS</sequence>
<comment type="subcellular location">
    <subcellularLocation>
        <location evidence="1 10">Cell membrane</location>
        <topology evidence="1 10">Multi-pass membrane protein</topology>
    </subcellularLocation>
</comment>